<evidence type="ECO:0000313" key="1">
    <source>
        <dbReference type="EMBL" id="JAH77196.1"/>
    </source>
</evidence>
<sequence length="23" mass="2692">MLLIDTLKQPHFQDSDQCLTNQC</sequence>
<dbReference type="EMBL" id="GBXM01031381">
    <property type="protein sequence ID" value="JAH77196.1"/>
    <property type="molecule type" value="Transcribed_RNA"/>
</dbReference>
<dbReference type="AlphaFoldDB" id="A0A0E9VGP6"/>
<protein>
    <submittedName>
        <fullName evidence="1">Uncharacterized protein</fullName>
    </submittedName>
</protein>
<proteinExistence type="predicted"/>
<accession>A0A0E9VGP6</accession>
<name>A0A0E9VGP6_ANGAN</name>
<reference evidence="1" key="2">
    <citation type="journal article" date="2015" name="Fish Shellfish Immunol.">
        <title>Early steps in the European eel (Anguilla anguilla)-Vibrio vulnificus interaction in the gills: Role of the RtxA13 toxin.</title>
        <authorList>
            <person name="Callol A."/>
            <person name="Pajuelo D."/>
            <person name="Ebbesson L."/>
            <person name="Teles M."/>
            <person name="MacKenzie S."/>
            <person name="Amaro C."/>
        </authorList>
    </citation>
    <scope>NUCLEOTIDE SEQUENCE</scope>
</reference>
<reference evidence="1" key="1">
    <citation type="submission" date="2014-11" db="EMBL/GenBank/DDBJ databases">
        <authorList>
            <person name="Amaro Gonzalez C."/>
        </authorList>
    </citation>
    <scope>NUCLEOTIDE SEQUENCE</scope>
</reference>
<organism evidence="1">
    <name type="scientific">Anguilla anguilla</name>
    <name type="common">European freshwater eel</name>
    <name type="synonym">Muraena anguilla</name>
    <dbReference type="NCBI Taxonomy" id="7936"/>
    <lineage>
        <taxon>Eukaryota</taxon>
        <taxon>Metazoa</taxon>
        <taxon>Chordata</taxon>
        <taxon>Craniata</taxon>
        <taxon>Vertebrata</taxon>
        <taxon>Euteleostomi</taxon>
        <taxon>Actinopterygii</taxon>
        <taxon>Neopterygii</taxon>
        <taxon>Teleostei</taxon>
        <taxon>Anguilliformes</taxon>
        <taxon>Anguillidae</taxon>
        <taxon>Anguilla</taxon>
    </lineage>
</organism>